<keyword evidence="3" id="KW-1133">Transmembrane helix</keyword>
<sequence length="404" mass="43815">MTTSVYAENSHIGGNRQITLYGMYPTSGDLKTTGDGSLAAFDLAVSDFNTYLKSIGSDIQIVPNVLEITSETDSAVEKVIKLGNSGATAILTYLSDDQAEAIKEYCISHGILLLATGVTSPIHADPHDNLIRFNPDDTLQGKVTSQFFSDKGFTRIVPIVRDDHHGGSLMNAVSQSLGEDVSIEKEIWYSPDTTDFTPVISQLDQKIGTLLKTLKPEKIAIYAVTSRELQDIMAGADTLQYMNLTKVSWIGCDSNALLPELTGLSKPAEYAYARNFTAIDFGSDIYAKQNPTYLTLVSRTAGKNPDGFALATYDSVWIVLKTLVMGGASDSHSTETAVLPIAEQHYGLSGLYQMNKSGDRITGTYDIMTLVKDQNGIRWEVTSYAEVGKGSTGTNSITMIPVLR</sequence>
<dbReference type="PANTHER" id="PTHR30483">
    <property type="entry name" value="LEUCINE-SPECIFIC-BINDING PROTEIN"/>
    <property type="match status" value="1"/>
</dbReference>
<evidence type="ECO:0000256" key="4">
    <source>
        <dbReference type="ARBA" id="ARBA00023136"/>
    </source>
</evidence>
<evidence type="ECO:0000256" key="3">
    <source>
        <dbReference type="ARBA" id="ARBA00022989"/>
    </source>
</evidence>
<keyword evidence="2" id="KW-0812">Transmembrane</keyword>
<feature type="domain" description="Receptor ligand binding region" evidence="5">
    <location>
        <begin position="38"/>
        <end position="372"/>
    </location>
</feature>
<name>A0A8E7B1E8_9EURY</name>
<dbReference type="GeneID" id="65096907"/>
<gene>
    <name evidence="6" type="ORF">KHC33_06945</name>
</gene>
<dbReference type="RefSeq" id="WP_214420986.1">
    <property type="nucleotide sequence ID" value="NZ_CP075546.1"/>
</dbReference>
<dbReference type="KEGG" id="mrtj:KHC33_06945"/>
<dbReference type="AlphaFoldDB" id="A0A8E7B1E8"/>
<dbReference type="EMBL" id="CP075546">
    <property type="protein sequence ID" value="QVV90214.1"/>
    <property type="molecule type" value="Genomic_DNA"/>
</dbReference>
<dbReference type="PANTHER" id="PTHR30483:SF40">
    <property type="entry name" value="HISTIDINE KINASE"/>
    <property type="match status" value="1"/>
</dbReference>
<evidence type="ECO:0000256" key="1">
    <source>
        <dbReference type="ARBA" id="ARBA00004370"/>
    </source>
</evidence>
<evidence type="ECO:0000313" key="7">
    <source>
        <dbReference type="Proteomes" id="UP000680656"/>
    </source>
</evidence>
<evidence type="ECO:0000313" key="6">
    <source>
        <dbReference type="EMBL" id="QVV90214.1"/>
    </source>
</evidence>
<dbReference type="InterPro" id="IPR028082">
    <property type="entry name" value="Peripla_BP_I"/>
</dbReference>
<organism evidence="6 7">
    <name type="scientific">Methanospirillum purgamenti</name>
    <dbReference type="NCBI Taxonomy" id="2834276"/>
    <lineage>
        <taxon>Archaea</taxon>
        <taxon>Methanobacteriati</taxon>
        <taxon>Methanobacteriota</taxon>
        <taxon>Stenosarchaea group</taxon>
        <taxon>Methanomicrobia</taxon>
        <taxon>Methanomicrobiales</taxon>
        <taxon>Methanospirillaceae</taxon>
        <taxon>Methanospirillum</taxon>
    </lineage>
</organism>
<protein>
    <submittedName>
        <fullName evidence="6">ABC transporter substrate-binding protein</fullName>
    </submittedName>
</protein>
<keyword evidence="7" id="KW-1185">Reference proteome</keyword>
<reference evidence="6 7" key="1">
    <citation type="submission" date="2021-05" db="EMBL/GenBank/DDBJ databases">
        <title>A novel Methanospirillum isolate from a pyrite-forming mixed culture.</title>
        <authorList>
            <person name="Bunk B."/>
            <person name="Sproer C."/>
            <person name="Spring S."/>
            <person name="Pester M."/>
        </authorList>
    </citation>
    <scope>NUCLEOTIDE SEQUENCE [LARGE SCALE GENOMIC DNA]</scope>
    <source>
        <strain evidence="6 7">J.3.6.1-F.2.7.3</strain>
    </source>
</reference>
<accession>A0A8E7B1E8</accession>
<dbReference type="InterPro" id="IPR051010">
    <property type="entry name" value="BCAA_transport"/>
</dbReference>
<dbReference type="InterPro" id="IPR001828">
    <property type="entry name" value="ANF_lig-bd_rcpt"/>
</dbReference>
<proteinExistence type="predicted"/>
<evidence type="ECO:0000256" key="2">
    <source>
        <dbReference type="ARBA" id="ARBA00022692"/>
    </source>
</evidence>
<dbReference type="Gene3D" id="3.40.50.2300">
    <property type="match status" value="2"/>
</dbReference>
<dbReference type="Pfam" id="PF01094">
    <property type="entry name" value="ANF_receptor"/>
    <property type="match status" value="1"/>
</dbReference>
<dbReference type="SUPFAM" id="SSF53822">
    <property type="entry name" value="Periplasmic binding protein-like I"/>
    <property type="match status" value="1"/>
</dbReference>
<keyword evidence="4" id="KW-0472">Membrane</keyword>
<dbReference type="Proteomes" id="UP000680656">
    <property type="component" value="Chromosome"/>
</dbReference>
<comment type="subcellular location">
    <subcellularLocation>
        <location evidence="1">Membrane</location>
    </subcellularLocation>
</comment>
<evidence type="ECO:0000259" key="5">
    <source>
        <dbReference type="Pfam" id="PF01094"/>
    </source>
</evidence>
<dbReference type="GO" id="GO:0016020">
    <property type="term" value="C:membrane"/>
    <property type="evidence" value="ECO:0007669"/>
    <property type="project" value="UniProtKB-SubCell"/>
</dbReference>